<dbReference type="PANTHER" id="PTHR46523:SF1">
    <property type="entry name" value="DCTP PYROPHOSPHATASE 1"/>
    <property type="match status" value="1"/>
</dbReference>
<sequence length="294" mass="32151">MEHGISSDDAAEVAQVDYDNQIREQLVEAEAEHNQGNAAAQGEAEAEAPSETYQNAQTQGLFKAEAEVQTLTGPRMHARTQEVLHPQHNHAHSQPQSVDTSDIASDSGHDSESFRVVLDGAMDSTMADDVFSGASGDHITTADAAIATNNTMQQAASSNGAQAPAKFEETMTLSHSVNALLTLRKNVTGTSFTHLVICSWLSMVKWASYVRFFSGRARSRIHWSARDKEHLGEEISDVLIYLVRLADKCDVNLPAALNDKIAKNAQKYPAELVRGSSTRHSEYKRMRIAEESTL</sequence>
<feature type="compositionally biased region" description="Basic and acidic residues" evidence="1">
    <location>
        <begin position="20"/>
        <end position="33"/>
    </location>
</feature>
<dbReference type="Gene3D" id="1.10.287.1080">
    <property type="entry name" value="MazG-like"/>
    <property type="match status" value="1"/>
</dbReference>
<comment type="caution">
    <text evidence="2">The sequence shown here is derived from an EMBL/GenBank/DDBJ whole genome shotgun (WGS) entry which is preliminary data.</text>
</comment>
<evidence type="ECO:0008006" key="4">
    <source>
        <dbReference type="Google" id="ProtNLM"/>
    </source>
</evidence>
<dbReference type="EMBL" id="CAKLCB010000298">
    <property type="protein sequence ID" value="CAH0519491.1"/>
    <property type="molecule type" value="Genomic_DNA"/>
</dbReference>
<keyword evidence="3" id="KW-1185">Reference proteome</keyword>
<dbReference type="SUPFAM" id="SSF101386">
    <property type="entry name" value="all-alpha NTP pyrophosphatases"/>
    <property type="match status" value="1"/>
</dbReference>
<evidence type="ECO:0000256" key="1">
    <source>
        <dbReference type="SAM" id="MobiDB-lite"/>
    </source>
</evidence>
<gene>
    <name evidence="2" type="ORF">PBS001_LOCUS6017</name>
</gene>
<evidence type="ECO:0000313" key="3">
    <source>
        <dbReference type="Proteomes" id="UP001158986"/>
    </source>
</evidence>
<proteinExistence type="predicted"/>
<dbReference type="Proteomes" id="UP001158986">
    <property type="component" value="Unassembled WGS sequence"/>
</dbReference>
<dbReference type="InterPro" id="IPR025984">
    <property type="entry name" value="DCTPP"/>
</dbReference>
<evidence type="ECO:0000313" key="2">
    <source>
        <dbReference type="EMBL" id="CAH0519491.1"/>
    </source>
</evidence>
<dbReference type="Pfam" id="PF12643">
    <property type="entry name" value="MazG-like"/>
    <property type="match status" value="1"/>
</dbReference>
<protein>
    <recommendedName>
        <fullName evidence="4">NTP pyrophosphohydrolase MazG putative catalytic core domain-containing protein</fullName>
    </recommendedName>
</protein>
<feature type="compositionally biased region" description="Polar residues" evidence="1">
    <location>
        <begin position="92"/>
        <end position="104"/>
    </location>
</feature>
<accession>A0ABN8D5U7</accession>
<organism evidence="2 3">
    <name type="scientific">Peronospora belbahrii</name>
    <dbReference type="NCBI Taxonomy" id="622444"/>
    <lineage>
        <taxon>Eukaryota</taxon>
        <taxon>Sar</taxon>
        <taxon>Stramenopiles</taxon>
        <taxon>Oomycota</taxon>
        <taxon>Peronosporomycetes</taxon>
        <taxon>Peronosporales</taxon>
        <taxon>Peronosporaceae</taxon>
        <taxon>Peronospora</taxon>
    </lineage>
</organism>
<dbReference type="InterPro" id="IPR052555">
    <property type="entry name" value="dCTP_Pyrophosphatase"/>
</dbReference>
<reference evidence="2 3" key="1">
    <citation type="submission" date="2021-11" db="EMBL/GenBank/DDBJ databases">
        <authorList>
            <person name="Islam A."/>
            <person name="Islam S."/>
            <person name="Flora M.S."/>
            <person name="Rahman M."/>
            <person name="Ziaur R.M."/>
            <person name="Epstein J.H."/>
            <person name="Hassan M."/>
            <person name="Klassen M."/>
            <person name="Woodard K."/>
            <person name="Webb A."/>
            <person name="Webby R.J."/>
            <person name="El Zowalaty M.E."/>
        </authorList>
    </citation>
    <scope>NUCLEOTIDE SEQUENCE [LARGE SCALE GENOMIC DNA]</scope>
    <source>
        <strain evidence="2">Pbs1</strain>
    </source>
</reference>
<name>A0ABN8D5U7_9STRA</name>
<feature type="compositionally biased region" description="Low complexity" evidence="1">
    <location>
        <begin position="34"/>
        <end position="43"/>
    </location>
</feature>
<dbReference type="PANTHER" id="PTHR46523">
    <property type="entry name" value="DCTP PYROPHOSPHATASE 1"/>
    <property type="match status" value="1"/>
</dbReference>
<feature type="region of interest" description="Disordered" evidence="1">
    <location>
        <begin position="86"/>
        <end position="110"/>
    </location>
</feature>
<feature type="region of interest" description="Disordered" evidence="1">
    <location>
        <begin position="1"/>
        <end position="56"/>
    </location>
</feature>